<dbReference type="InterPro" id="IPR011050">
    <property type="entry name" value="Pectin_lyase_fold/virulence"/>
</dbReference>
<dbReference type="Proteomes" id="UP000094622">
    <property type="component" value="Unassembled WGS sequence"/>
</dbReference>
<dbReference type="EMBL" id="MCRJ01000061">
    <property type="protein sequence ID" value="ODN70127.1"/>
    <property type="molecule type" value="Genomic_DNA"/>
</dbReference>
<evidence type="ECO:0000313" key="3">
    <source>
        <dbReference type="Proteomes" id="UP000094622"/>
    </source>
</evidence>
<dbReference type="OrthoDB" id="3399438at2"/>
<proteinExistence type="predicted"/>
<reference evidence="2 3" key="1">
    <citation type="submission" date="2016-07" db="EMBL/GenBank/DDBJ databases">
        <title>Draft Genome Sequence of Methylobrevis pamukkalensis PK2.</title>
        <authorList>
            <person name="Vasilenko O.V."/>
            <person name="Doronina N.V."/>
            <person name="Shmareva M.N."/>
            <person name="Tarlachkov S.V."/>
            <person name="Mustakhimov I."/>
            <person name="Trotsenko Y.A."/>
        </authorList>
    </citation>
    <scope>NUCLEOTIDE SEQUENCE [LARGE SCALE GENOMIC DNA]</scope>
    <source>
        <strain evidence="2 3">PK2</strain>
    </source>
</reference>
<comment type="caution">
    <text evidence="2">The sequence shown here is derived from an EMBL/GenBank/DDBJ whole genome shotgun (WGS) entry which is preliminary data.</text>
</comment>
<evidence type="ECO:0000256" key="1">
    <source>
        <dbReference type="SAM" id="MobiDB-lite"/>
    </source>
</evidence>
<keyword evidence="3" id="KW-1185">Reference proteome</keyword>
<dbReference type="SUPFAM" id="SSF51126">
    <property type="entry name" value="Pectin lyase-like"/>
    <property type="match status" value="1"/>
</dbReference>
<organism evidence="2 3">
    <name type="scientific">Methylobrevis pamukkalensis</name>
    <dbReference type="NCBI Taxonomy" id="1439726"/>
    <lineage>
        <taxon>Bacteria</taxon>
        <taxon>Pseudomonadati</taxon>
        <taxon>Pseudomonadota</taxon>
        <taxon>Alphaproteobacteria</taxon>
        <taxon>Hyphomicrobiales</taxon>
        <taxon>Pleomorphomonadaceae</taxon>
        <taxon>Methylobrevis</taxon>
    </lineage>
</organism>
<dbReference type="RefSeq" id="WP_069307136.1">
    <property type="nucleotide sequence ID" value="NZ_MCRJ01000061.1"/>
</dbReference>
<sequence length="277" mass="27780">MQILPGSQLIGAGNANLLPADIHDIDGDGDTGEALPQDANGNPRDFGGGLDIGASELAGMIVTTLDDESADADFDLAADIADGGGLSLREAIFWAGETNGREIGFAEDLSGGTIALTLGELQINQSLLIDGDIDGDDKADITISGDADGDGDGNSGVIYVSAGTEVTLSSLSLTKGLAANGGGIRTGTGVELTLRHTSLFDNVATGRGGGLFLGDFSALYAVNTTISGNVAGYAGGVFVDNSSSATFFNATIHGNHGYFAGGIETDSASHSCCRTAP</sequence>
<dbReference type="PATRIC" id="fig|1439726.3.peg.2682"/>
<feature type="region of interest" description="Disordered" evidence="1">
    <location>
        <begin position="23"/>
        <end position="48"/>
    </location>
</feature>
<protein>
    <submittedName>
        <fullName evidence="2">Uncharacterized protein</fullName>
    </submittedName>
</protein>
<accession>A0A1E3H1E4</accession>
<name>A0A1E3H1E4_9HYPH</name>
<dbReference type="AlphaFoldDB" id="A0A1E3H1E4"/>
<gene>
    <name evidence="2" type="ORF">A6302_02549</name>
</gene>
<evidence type="ECO:0000313" key="2">
    <source>
        <dbReference type="EMBL" id="ODN70127.1"/>
    </source>
</evidence>